<dbReference type="RefSeq" id="XP_073554632.1">
    <property type="nucleotide sequence ID" value="XM_073706880.1"/>
</dbReference>
<organism evidence="1 2">
    <name type="scientific">Trichoderma ghanense</name>
    <dbReference type="NCBI Taxonomy" id="65468"/>
    <lineage>
        <taxon>Eukaryota</taxon>
        <taxon>Fungi</taxon>
        <taxon>Dikarya</taxon>
        <taxon>Ascomycota</taxon>
        <taxon>Pezizomycotina</taxon>
        <taxon>Sordariomycetes</taxon>
        <taxon>Hypocreomycetidae</taxon>
        <taxon>Hypocreales</taxon>
        <taxon>Hypocreaceae</taxon>
        <taxon>Trichoderma</taxon>
    </lineage>
</organism>
<name>A0ABY2GS41_9HYPO</name>
<comment type="caution">
    <text evidence="1">The sequence shown here is derived from an EMBL/GenBank/DDBJ whole genome shotgun (WGS) entry which is preliminary data.</text>
</comment>
<evidence type="ECO:0000313" key="1">
    <source>
        <dbReference type="EMBL" id="TFA98430.1"/>
    </source>
</evidence>
<protein>
    <submittedName>
        <fullName evidence="1">Uncharacterized protein</fullName>
    </submittedName>
</protein>
<proteinExistence type="predicted"/>
<reference evidence="1 2" key="1">
    <citation type="submission" date="2018-01" db="EMBL/GenBank/DDBJ databases">
        <title>Genome characterization of the sugarcane-associated fungus Trichoderma ghanense CCMA-1212 and their application in lignocelulose bioconversion.</title>
        <authorList>
            <person name="Steindorff A.S."/>
            <person name="Mendes T.D."/>
            <person name="Vilela E.S.D."/>
            <person name="Rodrigues D.S."/>
            <person name="Formighieri E.F."/>
            <person name="Melo I.S."/>
            <person name="Favaro L.C.L."/>
        </authorList>
    </citation>
    <scope>NUCLEOTIDE SEQUENCE [LARGE SCALE GENOMIC DNA]</scope>
    <source>
        <strain evidence="1 2">CCMA-1212</strain>
    </source>
</reference>
<gene>
    <name evidence="1" type="ORF">CCMA1212_009814</name>
</gene>
<sequence>MPGTADSLGCSQPQHFYSEDDTAPVHAAAMIPVDDDIPTTLRQAFKSHESAHWQKAVDSELSALVSKQVWIETPLPIMAKNVRPNASIPPFASISIKPSASSPKSHLM</sequence>
<dbReference type="EMBL" id="PPTA01000020">
    <property type="protein sequence ID" value="TFA98430.1"/>
    <property type="molecule type" value="Genomic_DNA"/>
</dbReference>
<accession>A0ABY2GS41</accession>
<keyword evidence="2" id="KW-1185">Reference proteome</keyword>
<evidence type="ECO:0000313" key="2">
    <source>
        <dbReference type="Proteomes" id="UP001642720"/>
    </source>
</evidence>
<dbReference type="GeneID" id="300581330"/>
<dbReference type="Proteomes" id="UP001642720">
    <property type="component" value="Unassembled WGS sequence"/>
</dbReference>